<feature type="region of interest" description="Disordered" evidence="1">
    <location>
        <begin position="402"/>
        <end position="427"/>
    </location>
</feature>
<feature type="region of interest" description="Disordered" evidence="1">
    <location>
        <begin position="1513"/>
        <end position="1572"/>
    </location>
</feature>
<feature type="compositionally biased region" description="Pro residues" evidence="1">
    <location>
        <begin position="770"/>
        <end position="799"/>
    </location>
</feature>
<dbReference type="Proteomes" id="UP000747399">
    <property type="component" value="Unassembled WGS sequence"/>
</dbReference>
<feature type="compositionally biased region" description="Low complexity" evidence="1">
    <location>
        <begin position="135"/>
        <end position="144"/>
    </location>
</feature>
<feature type="compositionally biased region" description="Pro residues" evidence="1">
    <location>
        <begin position="308"/>
        <end position="317"/>
    </location>
</feature>
<feature type="compositionally biased region" description="Low complexity" evidence="1">
    <location>
        <begin position="37"/>
        <end position="51"/>
    </location>
</feature>
<feature type="non-terminal residue" evidence="2">
    <location>
        <position position="1"/>
    </location>
</feature>
<feature type="compositionally biased region" description="Polar residues" evidence="1">
    <location>
        <begin position="113"/>
        <end position="123"/>
    </location>
</feature>
<feature type="compositionally biased region" description="Gly residues" evidence="1">
    <location>
        <begin position="1547"/>
        <end position="1556"/>
    </location>
</feature>
<evidence type="ECO:0000256" key="1">
    <source>
        <dbReference type="SAM" id="MobiDB-lite"/>
    </source>
</evidence>
<keyword evidence="3" id="KW-1185">Reference proteome</keyword>
<feature type="region of interest" description="Disordered" evidence="1">
    <location>
        <begin position="1113"/>
        <end position="1136"/>
    </location>
</feature>
<feature type="region of interest" description="Disordered" evidence="1">
    <location>
        <begin position="763"/>
        <end position="802"/>
    </location>
</feature>
<organism evidence="2 3">
    <name type="scientific">Volvox africanus</name>
    <dbReference type="NCBI Taxonomy" id="51714"/>
    <lineage>
        <taxon>Eukaryota</taxon>
        <taxon>Viridiplantae</taxon>
        <taxon>Chlorophyta</taxon>
        <taxon>core chlorophytes</taxon>
        <taxon>Chlorophyceae</taxon>
        <taxon>CS clade</taxon>
        <taxon>Chlamydomonadales</taxon>
        <taxon>Volvocaceae</taxon>
        <taxon>Volvox</taxon>
    </lineage>
</organism>
<feature type="compositionally biased region" description="Low complexity" evidence="1">
    <location>
        <begin position="174"/>
        <end position="189"/>
    </location>
</feature>
<comment type="caution">
    <text evidence="2">The sequence shown here is derived from an EMBL/GenBank/DDBJ whole genome shotgun (WGS) entry which is preliminary data.</text>
</comment>
<protein>
    <submittedName>
        <fullName evidence="2">Uncharacterized protein</fullName>
    </submittedName>
</protein>
<name>A0A8J4B9E2_9CHLO</name>
<feature type="compositionally biased region" description="Low complexity" evidence="1">
    <location>
        <begin position="102"/>
        <end position="112"/>
    </location>
</feature>
<sequence>SGAGAGASVAPMEPPVAFDAGAGLREMVLRERERLRQQLGLSTASSSSNANSGGGSAGTSGTTTEPKSMLSIFARNGAGSSAGVTPRHAAAAAVAPPPLPLAAPLSSVPFPATTATGSSSNCSGEAGGIYGGGNSVSAAASCSSNTLEEKRSGGSSVGNGSTATCDSNMSGPPSSGCAGESTTSSTASTKAPDNEDTSIARQKLPERRQQQEQQQQGRQQQKHEEDEEAEEDRREAAAGAGQIRISGTKPSTAGTSTCSEVVASTHDPPGGTGQQLGLTLGGAALGVESGGSGASAAPVSAALLPSAAMPPPLPAPPLLELSGSGKPMPRKEAESLPQPQPSLPPQQMNRASSAKSLEIPAASAKVPVEAPVEAAAQATCGHVAPIVFTSVSPADAGLGEEASNAVASGGGQLPARQPPTVASVQPSKPGSAARLALAATSAENLNKMKNGMAPVTAVPAAPSVAAAVIPSMSPIKVKFRAKPIEPPVAVAAAPEPCNLFATEVAATAAPPPPPPPPPLVSTPSEPAIITFTKTRRSGRVITVPAPVTSNRYRGVDQQQQQQYMASKHSHMGSGESSGPTYLTIPASLLSARPQAGSATAMAVMAPPSSLNPGGAAAATGVPTLGGSGAVPAPIVASTAGRNTPAAAAVTALTGVNSGLRPAALSYSPRSFSGQLHLQAQAQAPPPQQQQLQQQTVLSALAITSALVPAAAVVLADSSMPPSSSSSPAPPADATLPVGVAGPYPCCQQQPHVHVQSPAVSLSILPKPHLKPPATPAAPPPPPGFAPRPMSGKPPQPPPTAATALAAAAAPLPTQNLTSLVHAPAATPAGSGLSAPMASAADVTMPEMENLVLSVVDQGLEESVGLGALGDRLMLGGGEVGSDSAPGLVANGGVAVQAAGGGGPTVPDGLWPHPRELTAAAMLPPGGLQTDRMAATAGAGGPALVDTQPLGIQRNIRHAPAGPLCPQPAGTMHAATAPSGPCGGSVTAGAVTVSSGPFLGASVAAAMAHAYSGELGSLGGLLERSSSLAAPAAAGGGDVALAAAGAVLDHASDQASGTVVTASGGIASSRTASQHTLNRYDSGTILGQPSHGHSVALFSANVWAADGGAAAKGGPAGAAATAAGGMDGGGSSERRSAHGDSWVVMAEAQQLQLSQAMEALANGPGSASATTGAVTAVTAAAAAGSFAPPGSTGLLTFAGAPLMPLPAVPVTGATATATDAGGGADAAPAPSSKADLPLPDFPALLFDYEHNHQRASQNLDAGNGCEPAGDASGTALAAGSGGTVAAAGMGPWASGPPGGLMSGPAGRPGSSGMVAGVDGHPPPPPPGGVRPMMFGAAGPSAVHPVGSGVNASIGMGQLGVSPQVPYGHAPGVMYPPAMGPHAVAAFGGGHHPGYPNTGPGPYGDWYGAAAAGPYGGFRPQMMVSTPGGMFGNAAQAAAMSGARSGGLMPPSHASQAPTAQGSFTSSPHPHTNSHALTVQQSQQGAAPAAAQASAWFIGGGSKAAALSGMGARVGGGGGGSGGSSSTAGSSGSAGKAEAASAGPVSGASSGGGTGSGSSSGVRHSHSRSGKGRR</sequence>
<accession>A0A8J4B9E2</accession>
<feature type="compositionally biased region" description="Basic residues" evidence="1">
    <location>
        <begin position="1561"/>
        <end position="1572"/>
    </location>
</feature>
<evidence type="ECO:0000313" key="3">
    <source>
        <dbReference type="Proteomes" id="UP000747399"/>
    </source>
</evidence>
<feature type="compositionally biased region" description="Gly residues" evidence="1">
    <location>
        <begin position="125"/>
        <end position="134"/>
    </location>
</feature>
<feature type="region of interest" description="Disordered" evidence="1">
    <location>
        <begin position="305"/>
        <end position="356"/>
    </location>
</feature>
<feature type="compositionally biased region" description="Polar residues" evidence="1">
    <location>
        <begin position="158"/>
        <end position="173"/>
    </location>
</feature>
<feature type="region of interest" description="Disordered" evidence="1">
    <location>
        <begin position="34"/>
        <end position="278"/>
    </location>
</feature>
<reference evidence="2" key="1">
    <citation type="journal article" date="2021" name="Proc. Natl. Acad. Sci. U.S.A.">
        <title>Three genomes in the algal genus Volvox reveal the fate of a haploid sex-determining region after a transition to homothallism.</title>
        <authorList>
            <person name="Yamamoto K."/>
            <person name="Hamaji T."/>
            <person name="Kawai-Toyooka H."/>
            <person name="Matsuzaki R."/>
            <person name="Takahashi F."/>
            <person name="Nishimura Y."/>
            <person name="Kawachi M."/>
            <person name="Noguchi H."/>
            <person name="Minakuchi Y."/>
            <person name="Umen J.G."/>
            <person name="Toyoda A."/>
            <person name="Nozaki H."/>
        </authorList>
    </citation>
    <scope>NUCLEOTIDE SEQUENCE</scope>
    <source>
        <strain evidence="2">NIES-3780</strain>
    </source>
</reference>
<proteinExistence type="predicted"/>
<gene>
    <name evidence="2" type="ORF">Vafri_9809</name>
</gene>
<feature type="compositionally biased region" description="Polar residues" evidence="1">
    <location>
        <begin position="1451"/>
        <end position="1477"/>
    </location>
</feature>
<feature type="region of interest" description="Disordered" evidence="1">
    <location>
        <begin position="1440"/>
        <end position="1483"/>
    </location>
</feature>
<feature type="compositionally biased region" description="Polar residues" evidence="1">
    <location>
        <begin position="248"/>
        <end position="259"/>
    </location>
</feature>
<feature type="compositionally biased region" description="Low complexity" evidence="1">
    <location>
        <begin position="1522"/>
        <end position="1546"/>
    </location>
</feature>
<evidence type="ECO:0000313" key="2">
    <source>
        <dbReference type="EMBL" id="GIL54235.1"/>
    </source>
</evidence>
<dbReference type="EMBL" id="BNCO01000017">
    <property type="protein sequence ID" value="GIL54235.1"/>
    <property type="molecule type" value="Genomic_DNA"/>
</dbReference>